<evidence type="ECO:0000313" key="1">
    <source>
        <dbReference type="EMBL" id="KAH3890173.1"/>
    </source>
</evidence>
<keyword evidence="2" id="KW-1185">Reference proteome</keyword>
<dbReference type="AlphaFoldDB" id="A0A9D4S4H6"/>
<organism evidence="1 2">
    <name type="scientific">Dreissena polymorpha</name>
    <name type="common">Zebra mussel</name>
    <name type="synonym">Mytilus polymorpha</name>
    <dbReference type="NCBI Taxonomy" id="45954"/>
    <lineage>
        <taxon>Eukaryota</taxon>
        <taxon>Metazoa</taxon>
        <taxon>Spiralia</taxon>
        <taxon>Lophotrochozoa</taxon>
        <taxon>Mollusca</taxon>
        <taxon>Bivalvia</taxon>
        <taxon>Autobranchia</taxon>
        <taxon>Heteroconchia</taxon>
        <taxon>Euheterodonta</taxon>
        <taxon>Imparidentia</taxon>
        <taxon>Neoheterodontei</taxon>
        <taxon>Myida</taxon>
        <taxon>Dreissenoidea</taxon>
        <taxon>Dreissenidae</taxon>
        <taxon>Dreissena</taxon>
    </lineage>
</organism>
<protein>
    <submittedName>
        <fullName evidence="1">Uncharacterized protein</fullName>
    </submittedName>
</protein>
<evidence type="ECO:0000313" key="2">
    <source>
        <dbReference type="Proteomes" id="UP000828390"/>
    </source>
</evidence>
<sequence length="62" mass="7664">MEVSVKKSRIKKRWIDNVKKWTSLLLMYELFPAAHKRHDWRRIFLSPHQRPDRKKGMMLTMI</sequence>
<comment type="caution">
    <text evidence="1">The sequence shown here is derived from an EMBL/GenBank/DDBJ whole genome shotgun (WGS) entry which is preliminary data.</text>
</comment>
<proteinExistence type="predicted"/>
<dbReference type="Proteomes" id="UP000828390">
    <property type="component" value="Unassembled WGS sequence"/>
</dbReference>
<name>A0A9D4S4H6_DREPO</name>
<reference evidence="1" key="2">
    <citation type="submission" date="2020-11" db="EMBL/GenBank/DDBJ databases">
        <authorList>
            <person name="McCartney M.A."/>
            <person name="Auch B."/>
            <person name="Kono T."/>
            <person name="Mallez S."/>
            <person name="Becker A."/>
            <person name="Gohl D.M."/>
            <person name="Silverstein K.A.T."/>
            <person name="Koren S."/>
            <person name="Bechman K.B."/>
            <person name="Herman A."/>
            <person name="Abrahante J.E."/>
            <person name="Garbe J."/>
        </authorList>
    </citation>
    <scope>NUCLEOTIDE SEQUENCE</scope>
    <source>
        <strain evidence="1">Duluth1</strain>
        <tissue evidence="1">Whole animal</tissue>
    </source>
</reference>
<accession>A0A9D4S4H6</accession>
<reference evidence="1" key="1">
    <citation type="journal article" date="2019" name="bioRxiv">
        <title>The Genome of the Zebra Mussel, Dreissena polymorpha: A Resource for Invasive Species Research.</title>
        <authorList>
            <person name="McCartney M.A."/>
            <person name="Auch B."/>
            <person name="Kono T."/>
            <person name="Mallez S."/>
            <person name="Zhang Y."/>
            <person name="Obille A."/>
            <person name="Becker A."/>
            <person name="Abrahante J.E."/>
            <person name="Garbe J."/>
            <person name="Badalamenti J.P."/>
            <person name="Herman A."/>
            <person name="Mangelson H."/>
            <person name="Liachko I."/>
            <person name="Sullivan S."/>
            <person name="Sone E.D."/>
            <person name="Koren S."/>
            <person name="Silverstein K.A.T."/>
            <person name="Beckman K.B."/>
            <person name="Gohl D.M."/>
        </authorList>
    </citation>
    <scope>NUCLEOTIDE SEQUENCE</scope>
    <source>
        <strain evidence="1">Duluth1</strain>
        <tissue evidence="1">Whole animal</tissue>
    </source>
</reference>
<dbReference type="EMBL" id="JAIWYP010000001">
    <property type="protein sequence ID" value="KAH3890173.1"/>
    <property type="molecule type" value="Genomic_DNA"/>
</dbReference>
<gene>
    <name evidence="1" type="ORF">DPMN_014245</name>
</gene>